<protein>
    <submittedName>
        <fullName evidence="1">Uncharacterized protein</fullName>
    </submittedName>
</protein>
<dbReference type="EMBL" id="PDCK01000045">
    <property type="protein sequence ID" value="PRQ21375.1"/>
    <property type="molecule type" value="Genomic_DNA"/>
</dbReference>
<proteinExistence type="predicted"/>
<keyword evidence="2" id="KW-1185">Reference proteome</keyword>
<evidence type="ECO:0000313" key="1">
    <source>
        <dbReference type="EMBL" id="PRQ21375.1"/>
    </source>
</evidence>
<dbReference type="Gramene" id="PRQ21375">
    <property type="protein sequence ID" value="PRQ21375"/>
    <property type="gene ID" value="RchiOBHm_Chr7g0238541"/>
</dbReference>
<dbReference type="AlphaFoldDB" id="A0A2P6PHG6"/>
<name>A0A2P6PHG6_ROSCH</name>
<gene>
    <name evidence="1" type="ORF">RchiOBHm_Chr7g0238541</name>
</gene>
<sequence>MEALGLYTTMAKEACAQKYLRLDCHFEPMYIFSLFVHYHHKFLPSLNTFIQPFHGS</sequence>
<reference evidence="1 2" key="1">
    <citation type="journal article" date="2018" name="Nat. Genet.">
        <title>The Rosa genome provides new insights in the design of modern roses.</title>
        <authorList>
            <person name="Bendahmane M."/>
        </authorList>
    </citation>
    <scope>NUCLEOTIDE SEQUENCE [LARGE SCALE GENOMIC DNA]</scope>
    <source>
        <strain evidence="2">cv. Old Blush</strain>
    </source>
</reference>
<organism evidence="1 2">
    <name type="scientific">Rosa chinensis</name>
    <name type="common">China rose</name>
    <dbReference type="NCBI Taxonomy" id="74649"/>
    <lineage>
        <taxon>Eukaryota</taxon>
        <taxon>Viridiplantae</taxon>
        <taxon>Streptophyta</taxon>
        <taxon>Embryophyta</taxon>
        <taxon>Tracheophyta</taxon>
        <taxon>Spermatophyta</taxon>
        <taxon>Magnoliopsida</taxon>
        <taxon>eudicotyledons</taxon>
        <taxon>Gunneridae</taxon>
        <taxon>Pentapetalae</taxon>
        <taxon>rosids</taxon>
        <taxon>fabids</taxon>
        <taxon>Rosales</taxon>
        <taxon>Rosaceae</taxon>
        <taxon>Rosoideae</taxon>
        <taxon>Rosoideae incertae sedis</taxon>
        <taxon>Rosa</taxon>
    </lineage>
</organism>
<dbReference type="Proteomes" id="UP000238479">
    <property type="component" value="Chromosome 7"/>
</dbReference>
<evidence type="ECO:0000313" key="2">
    <source>
        <dbReference type="Proteomes" id="UP000238479"/>
    </source>
</evidence>
<accession>A0A2P6PHG6</accession>
<comment type="caution">
    <text evidence="1">The sequence shown here is derived from an EMBL/GenBank/DDBJ whole genome shotgun (WGS) entry which is preliminary data.</text>
</comment>